<evidence type="ECO:0000256" key="8">
    <source>
        <dbReference type="SAM" id="MobiDB-lite"/>
    </source>
</evidence>
<keyword evidence="4 9" id="KW-0732">Signal</keyword>
<dbReference type="RefSeq" id="WP_184519139.1">
    <property type="nucleotide sequence ID" value="NZ_JACIJD010000011.1"/>
</dbReference>
<dbReference type="EC" id="3.1.1.73" evidence="10"/>
<feature type="region of interest" description="Disordered" evidence="8">
    <location>
        <begin position="471"/>
        <end position="495"/>
    </location>
</feature>
<dbReference type="AlphaFoldDB" id="A0A840YEQ2"/>
<comment type="similarity">
    <text evidence="1">Belongs to the tannase family.</text>
</comment>
<keyword evidence="11" id="KW-1185">Reference proteome</keyword>
<dbReference type="Gene3D" id="3.40.50.1820">
    <property type="entry name" value="alpha/beta hydrolase"/>
    <property type="match status" value="1"/>
</dbReference>
<gene>
    <name evidence="10" type="ORF">FHS87_002733</name>
</gene>
<dbReference type="GO" id="GO:0046872">
    <property type="term" value="F:metal ion binding"/>
    <property type="evidence" value="ECO:0007669"/>
    <property type="project" value="UniProtKB-KW"/>
</dbReference>
<dbReference type="InterPro" id="IPR029058">
    <property type="entry name" value="AB_hydrolase_fold"/>
</dbReference>
<evidence type="ECO:0000256" key="4">
    <source>
        <dbReference type="ARBA" id="ARBA00022729"/>
    </source>
</evidence>
<evidence type="ECO:0000256" key="9">
    <source>
        <dbReference type="SAM" id="SignalP"/>
    </source>
</evidence>
<reference evidence="10 11" key="1">
    <citation type="submission" date="2020-08" db="EMBL/GenBank/DDBJ databases">
        <title>Genomic Encyclopedia of Type Strains, Phase IV (KMG-IV): sequencing the most valuable type-strain genomes for metagenomic binning, comparative biology and taxonomic classification.</title>
        <authorList>
            <person name="Goeker M."/>
        </authorList>
    </citation>
    <scope>NUCLEOTIDE SEQUENCE [LARGE SCALE GENOMIC DNA]</scope>
    <source>
        <strain evidence="10 11">DSM 25622</strain>
    </source>
</reference>
<evidence type="ECO:0000313" key="10">
    <source>
        <dbReference type="EMBL" id="MBB5694681.1"/>
    </source>
</evidence>
<dbReference type="PANTHER" id="PTHR33938:SF15">
    <property type="entry name" value="FERULOYL ESTERASE B-RELATED"/>
    <property type="match status" value="1"/>
</dbReference>
<keyword evidence="7" id="KW-1015">Disulfide bond</keyword>
<dbReference type="PANTHER" id="PTHR33938">
    <property type="entry name" value="FERULOYL ESTERASE B-RELATED"/>
    <property type="match status" value="1"/>
</dbReference>
<evidence type="ECO:0000256" key="3">
    <source>
        <dbReference type="ARBA" id="ARBA00022723"/>
    </source>
</evidence>
<keyword evidence="6" id="KW-0106">Calcium</keyword>
<evidence type="ECO:0000256" key="7">
    <source>
        <dbReference type="ARBA" id="ARBA00023157"/>
    </source>
</evidence>
<protein>
    <submittedName>
        <fullName evidence="10">Feruloyl esterase</fullName>
        <ecNumber evidence="10">3.1.1.73</ecNumber>
    </submittedName>
</protein>
<keyword evidence="2" id="KW-0719">Serine esterase</keyword>
<evidence type="ECO:0000256" key="5">
    <source>
        <dbReference type="ARBA" id="ARBA00022801"/>
    </source>
</evidence>
<evidence type="ECO:0000256" key="6">
    <source>
        <dbReference type="ARBA" id="ARBA00022837"/>
    </source>
</evidence>
<evidence type="ECO:0000256" key="1">
    <source>
        <dbReference type="ARBA" id="ARBA00006249"/>
    </source>
</evidence>
<sequence>MIARAAALALLLAATAMPALSQTPIPPRLACDALAGADLSADLGVPARVDAASIEAEGRPAPVCHLRGTIRGTIGFQAWLPMERWTGRYLQMGCGGLCGRVSTNAPQAHGCVPYERGEFATAATDMGHTDPSASSWGADPERREDFAHRAQHLTARAAKLLIARFYGEGPRRSYFSGCSDGGREGLMEALLHPEDFDGIAAGAPALDFTAQNTFHHAWTVQRNRRADGSAALTADRLPVLHRLVLTACGGADGVVADPLSCRFDPMSAVCAPGADPAGCLTEEEARAAAAIYDGPRTAAGERLTAGGLLPGSEANWRGTVAPEDASRPPRALLFATGVLRHLAFPPGAPTPAPGELAFDAGTLAQLAGARSTFDATATDLGPFFARGGRLLLWHGLADQDITPRTTVAWWGALRRDLGAWMVDEAARLYLIPGLAHCRGGVGLTENDTLTPLIRWVEEGVAPGDLAERVAPTGDVAPPDFLGAGRFGPRSRPARP</sequence>
<dbReference type="InterPro" id="IPR011118">
    <property type="entry name" value="Tannase/feruloyl_esterase"/>
</dbReference>
<dbReference type="SUPFAM" id="SSF53474">
    <property type="entry name" value="alpha/beta-Hydrolases"/>
    <property type="match status" value="1"/>
</dbReference>
<proteinExistence type="inferred from homology"/>
<feature type="chain" id="PRO_5032465296" evidence="9">
    <location>
        <begin position="22"/>
        <end position="495"/>
    </location>
</feature>
<dbReference type="EMBL" id="JACIJD010000011">
    <property type="protein sequence ID" value="MBB5694681.1"/>
    <property type="molecule type" value="Genomic_DNA"/>
</dbReference>
<keyword evidence="5 10" id="KW-0378">Hydrolase</keyword>
<keyword evidence="3" id="KW-0479">Metal-binding</keyword>
<evidence type="ECO:0000256" key="2">
    <source>
        <dbReference type="ARBA" id="ARBA00022487"/>
    </source>
</evidence>
<name>A0A840YEQ2_9PROT</name>
<dbReference type="Proteomes" id="UP000580654">
    <property type="component" value="Unassembled WGS sequence"/>
</dbReference>
<feature type="signal peptide" evidence="9">
    <location>
        <begin position="1"/>
        <end position="21"/>
    </location>
</feature>
<organism evidence="10 11">
    <name type="scientific">Muricoccus pecuniae</name>
    <dbReference type="NCBI Taxonomy" id="693023"/>
    <lineage>
        <taxon>Bacteria</taxon>
        <taxon>Pseudomonadati</taxon>
        <taxon>Pseudomonadota</taxon>
        <taxon>Alphaproteobacteria</taxon>
        <taxon>Acetobacterales</taxon>
        <taxon>Roseomonadaceae</taxon>
        <taxon>Muricoccus</taxon>
    </lineage>
</organism>
<dbReference type="Pfam" id="PF07519">
    <property type="entry name" value="Tannase"/>
    <property type="match status" value="1"/>
</dbReference>
<evidence type="ECO:0000313" key="11">
    <source>
        <dbReference type="Proteomes" id="UP000580654"/>
    </source>
</evidence>
<comment type="caution">
    <text evidence="10">The sequence shown here is derived from an EMBL/GenBank/DDBJ whole genome shotgun (WGS) entry which is preliminary data.</text>
</comment>
<accession>A0A840YEQ2</accession>
<dbReference type="GO" id="GO:0030600">
    <property type="term" value="F:feruloyl esterase activity"/>
    <property type="evidence" value="ECO:0007669"/>
    <property type="project" value="UniProtKB-EC"/>
</dbReference>